<feature type="transmembrane region" description="Helical" evidence="1">
    <location>
        <begin position="21"/>
        <end position="39"/>
    </location>
</feature>
<proteinExistence type="predicted"/>
<name>A0A2W2FB80_9ACTN</name>
<gene>
    <name evidence="2" type="ORF">C1I95_24995</name>
</gene>
<reference evidence="2 3" key="1">
    <citation type="submission" date="2018-01" db="EMBL/GenBank/DDBJ databases">
        <title>Draft genome sequence of Jishengella sp. NA12.</title>
        <authorList>
            <person name="Sahin N."/>
            <person name="Ay H."/>
            <person name="Saygin H."/>
        </authorList>
    </citation>
    <scope>NUCLEOTIDE SEQUENCE [LARGE SCALE GENOMIC DNA]</scope>
    <source>
        <strain evidence="2 3">NA12</strain>
    </source>
</reference>
<feature type="transmembrane region" description="Helical" evidence="1">
    <location>
        <begin position="62"/>
        <end position="81"/>
    </location>
</feature>
<protein>
    <recommendedName>
        <fullName evidence="4">Cardiolipin synthase N-terminal domain-containing protein</fullName>
    </recommendedName>
</protein>
<keyword evidence="1" id="KW-1133">Transmembrane helix</keyword>
<dbReference type="EMBL" id="POTY01000196">
    <property type="protein sequence ID" value="PZG12824.1"/>
    <property type="molecule type" value="Genomic_DNA"/>
</dbReference>
<evidence type="ECO:0000313" key="2">
    <source>
        <dbReference type="EMBL" id="PZG12824.1"/>
    </source>
</evidence>
<keyword evidence="1" id="KW-0812">Transmembrane</keyword>
<organism evidence="2 3">
    <name type="scientific">Micromonospora craterilacus</name>
    <dbReference type="NCBI Taxonomy" id="1655439"/>
    <lineage>
        <taxon>Bacteria</taxon>
        <taxon>Bacillati</taxon>
        <taxon>Actinomycetota</taxon>
        <taxon>Actinomycetes</taxon>
        <taxon>Micromonosporales</taxon>
        <taxon>Micromonosporaceae</taxon>
        <taxon>Micromonospora</taxon>
    </lineage>
</organism>
<accession>A0A2W2FB80</accession>
<evidence type="ECO:0000313" key="3">
    <source>
        <dbReference type="Proteomes" id="UP000248924"/>
    </source>
</evidence>
<comment type="caution">
    <text evidence="2">The sequence shown here is derived from an EMBL/GenBank/DDBJ whole genome shotgun (WGS) entry which is preliminary data.</text>
</comment>
<dbReference type="Proteomes" id="UP000248924">
    <property type="component" value="Unassembled WGS sequence"/>
</dbReference>
<evidence type="ECO:0008006" key="4">
    <source>
        <dbReference type="Google" id="ProtNLM"/>
    </source>
</evidence>
<dbReference type="AlphaFoldDB" id="A0A2W2FB80"/>
<sequence length="89" mass="10080">MSRLAGYWELLAEAEVTMGDHGTLVLITAAAILSLVVWFDRRCLADLAQTSDHQLRYFDRSTWALIIVLSFPVGPMLYLMYGKGPGRYR</sequence>
<keyword evidence="3" id="KW-1185">Reference proteome</keyword>
<keyword evidence="1" id="KW-0472">Membrane</keyword>
<evidence type="ECO:0000256" key="1">
    <source>
        <dbReference type="SAM" id="Phobius"/>
    </source>
</evidence>